<reference evidence="3" key="2">
    <citation type="submission" date="2018-04" db="EMBL/GenBank/DDBJ databases">
        <title>OnivRS2 (Oryza nivara Reference Sequence Version 2).</title>
        <authorList>
            <person name="Zhang J."/>
            <person name="Kudrna D."/>
            <person name="Lee S."/>
            <person name="Talag J."/>
            <person name="Rajasekar S."/>
            <person name="Welchert J."/>
            <person name="Hsing Y.-I."/>
            <person name="Wing R.A."/>
        </authorList>
    </citation>
    <scope>NUCLEOTIDE SEQUENCE [LARGE SCALE GENOMIC DNA]</scope>
</reference>
<dbReference type="EnsemblPlants" id="ONIVA01G08900.1">
    <property type="protein sequence ID" value="ONIVA01G08900.1"/>
    <property type="gene ID" value="ONIVA01G08900"/>
</dbReference>
<evidence type="ECO:0000313" key="4">
    <source>
        <dbReference type="Proteomes" id="UP000006591"/>
    </source>
</evidence>
<dbReference type="Pfam" id="PF07498">
    <property type="entry name" value="Rho_N"/>
    <property type="match status" value="1"/>
</dbReference>
<dbReference type="AlphaFoldDB" id="A0A0E0FIA6"/>
<accession>A0A0E0FIA6</accession>
<feature type="domain" description="Rho termination factor-like N-terminal" evidence="2">
    <location>
        <begin position="140"/>
        <end position="176"/>
    </location>
</feature>
<dbReference type="PANTHER" id="PTHR34449">
    <property type="entry name" value="RHO TERMINATION FACTOR"/>
    <property type="match status" value="1"/>
</dbReference>
<sequence length="176" mass="19876">MVEQEKMEKMGGILLQHHQISPNYLAKAAFPGSFALHKEFANGILLCPPRNSFSCSSLGSIRSEANGSPLPRTVNRRSKEELIAFFKSIQTSIAEESPRTSRRTRKQSSDPFEEVERRKQSYGIADVSEEHADGEPKALDLNDMKVAELRELARARRMKGYSRLKKSELIDRLKGV</sequence>
<proteinExistence type="predicted"/>
<name>A0A0E0FIA6_ORYNI</name>
<dbReference type="Gene3D" id="1.10.720.30">
    <property type="entry name" value="SAP domain"/>
    <property type="match status" value="1"/>
</dbReference>
<dbReference type="GO" id="GO:0006353">
    <property type="term" value="P:DNA-templated transcription termination"/>
    <property type="evidence" value="ECO:0007669"/>
    <property type="project" value="InterPro"/>
</dbReference>
<feature type="region of interest" description="Disordered" evidence="1">
    <location>
        <begin position="94"/>
        <end position="139"/>
    </location>
</feature>
<dbReference type="InterPro" id="IPR036361">
    <property type="entry name" value="SAP_dom_sf"/>
</dbReference>
<feature type="compositionally biased region" description="Basic and acidic residues" evidence="1">
    <location>
        <begin position="128"/>
        <end position="139"/>
    </location>
</feature>
<evidence type="ECO:0000256" key="1">
    <source>
        <dbReference type="SAM" id="MobiDB-lite"/>
    </source>
</evidence>
<evidence type="ECO:0000313" key="3">
    <source>
        <dbReference type="EnsemblPlants" id="ONIVA01G08900.1"/>
    </source>
</evidence>
<dbReference type="OMA" id="IFCTAPR"/>
<dbReference type="InterPro" id="IPR011112">
    <property type="entry name" value="Rho-like_N"/>
</dbReference>
<dbReference type="SMART" id="SM00959">
    <property type="entry name" value="Rho_N"/>
    <property type="match status" value="1"/>
</dbReference>
<dbReference type="Proteomes" id="UP000006591">
    <property type="component" value="Chromosome 1"/>
</dbReference>
<reference evidence="3" key="1">
    <citation type="submission" date="2015-04" db="UniProtKB">
        <authorList>
            <consortium name="EnsemblPlants"/>
        </authorList>
    </citation>
    <scope>IDENTIFICATION</scope>
    <source>
        <strain evidence="3">SL10</strain>
    </source>
</reference>
<protein>
    <recommendedName>
        <fullName evidence="2">Rho termination factor-like N-terminal domain-containing protein</fullName>
    </recommendedName>
</protein>
<dbReference type="Gramene" id="ONIVA01G08900.1">
    <property type="protein sequence ID" value="ONIVA01G08900.1"/>
    <property type="gene ID" value="ONIVA01G08900"/>
</dbReference>
<keyword evidence="4" id="KW-1185">Reference proteome</keyword>
<dbReference type="PANTHER" id="PTHR34449:SF2">
    <property type="entry name" value="RHO TERMINATION FACTOR"/>
    <property type="match status" value="1"/>
</dbReference>
<dbReference type="eggNOG" id="ENOG502R61Q">
    <property type="taxonomic scope" value="Eukaryota"/>
</dbReference>
<organism evidence="3">
    <name type="scientific">Oryza nivara</name>
    <name type="common">Indian wild rice</name>
    <name type="synonym">Oryza sativa f. spontanea</name>
    <dbReference type="NCBI Taxonomy" id="4536"/>
    <lineage>
        <taxon>Eukaryota</taxon>
        <taxon>Viridiplantae</taxon>
        <taxon>Streptophyta</taxon>
        <taxon>Embryophyta</taxon>
        <taxon>Tracheophyta</taxon>
        <taxon>Spermatophyta</taxon>
        <taxon>Magnoliopsida</taxon>
        <taxon>Liliopsida</taxon>
        <taxon>Poales</taxon>
        <taxon>Poaceae</taxon>
        <taxon>BOP clade</taxon>
        <taxon>Oryzoideae</taxon>
        <taxon>Oryzeae</taxon>
        <taxon>Oryzinae</taxon>
        <taxon>Oryza</taxon>
    </lineage>
</organism>
<dbReference type="HOGENOM" id="CLU_137020_0_0_1"/>
<evidence type="ECO:0000259" key="2">
    <source>
        <dbReference type="SMART" id="SM00959"/>
    </source>
</evidence>